<evidence type="ECO:0000313" key="1">
    <source>
        <dbReference type="EMBL" id="XBY47034.1"/>
    </source>
</evidence>
<sequence>MRSIDRHLQEQGAAGEAQFRDWLDASRLPYIYVDQTQETVPEHFRSTMKRPDFLVALPFVGAIAFDTKVKTVYGPTANPYFVFDVAEIRRLAVFDRLFRVTTFLACQVAGDSAQSTWFQVEDIMLAVGRRRRGTVQVHLGDGLDTRMSRPFQEALRDLLVI</sequence>
<dbReference type="AlphaFoldDB" id="A0AAU7XJ72"/>
<dbReference type="EMBL" id="CP158569">
    <property type="protein sequence ID" value="XBY47034.1"/>
    <property type="molecule type" value="Genomic_DNA"/>
</dbReference>
<keyword evidence="1" id="KW-0614">Plasmid</keyword>
<accession>A0AAU7XJ72</accession>
<reference evidence="1" key="1">
    <citation type="submission" date="2024-06" db="EMBL/GenBank/DDBJ databases">
        <title>Methylostella associata gen. nov., sp. nov., a novel Ancalomicrobiaceae-affiliated facultatively methylotrophic bacteria that feed on methanotrophs of the genus Methylococcus.</title>
        <authorList>
            <person name="Saltykova V."/>
            <person name="Danilova O.V."/>
            <person name="Oshkin I.Y."/>
            <person name="Belova S.E."/>
            <person name="Pimenov N.V."/>
            <person name="Dedysh S.N."/>
        </authorList>
    </citation>
    <scope>NUCLEOTIDE SEQUENCE</scope>
    <source>
        <strain evidence="1">S20</strain>
        <plasmid evidence="1">p_s20</plasmid>
    </source>
</reference>
<dbReference type="RefSeq" id="WP_407052119.1">
    <property type="nucleotide sequence ID" value="NZ_CP158569.1"/>
</dbReference>
<dbReference type="KEGG" id="mflg:ABS361_22630"/>
<geneLocation type="plasmid" evidence="1">
    <name>p_s20</name>
</geneLocation>
<protein>
    <submittedName>
        <fullName evidence="1">Uncharacterized protein</fullName>
    </submittedName>
</protein>
<organism evidence="1">
    <name type="scientific">Methyloraptor flagellatus</name>
    <dbReference type="NCBI Taxonomy" id="3162530"/>
    <lineage>
        <taxon>Bacteria</taxon>
        <taxon>Pseudomonadati</taxon>
        <taxon>Pseudomonadota</taxon>
        <taxon>Alphaproteobacteria</taxon>
        <taxon>Hyphomicrobiales</taxon>
        <taxon>Ancalomicrobiaceae</taxon>
        <taxon>Methyloraptor</taxon>
    </lineage>
</organism>
<proteinExistence type="predicted"/>
<name>A0AAU7XJ72_9HYPH</name>
<gene>
    <name evidence="1" type="ORF">ABS361_22630</name>
</gene>